<dbReference type="PROSITE" id="PS51635">
    <property type="entry name" value="PNPLA"/>
    <property type="match status" value="1"/>
</dbReference>
<comment type="caution">
    <text evidence="7">The sequence shown here is derived from an EMBL/GenBank/DDBJ whole genome shotgun (WGS) entry which is preliminary data.</text>
</comment>
<evidence type="ECO:0000256" key="1">
    <source>
        <dbReference type="ARBA" id="ARBA00022801"/>
    </source>
</evidence>
<protein>
    <recommendedName>
        <fullName evidence="6">PNPLA domain-containing protein</fullName>
    </recommendedName>
</protein>
<dbReference type="InterPro" id="IPR016035">
    <property type="entry name" value="Acyl_Trfase/lysoPLipase"/>
</dbReference>
<evidence type="ECO:0000256" key="5">
    <source>
        <dbReference type="SAM" id="MobiDB-lite"/>
    </source>
</evidence>
<feature type="active site" description="Proton acceptor" evidence="4">
    <location>
        <position position="317"/>
    </location>
</feature>
<keyword evidence="3 4" id="KW-0443">Lipid metabolism</keyword>
<feature type="short sequence motif" description="GXGXXG" evidence="4">
    <location>
        <begin position="41"/>
        <end position="46"/>
    </location>
</feature>
<keyword evidence="2 4" id="KW-0442">Lipid degradation</keyword>
<dbReference type="PANTHER" id="PTHR24185:SF1">
    <property type="entry name" value="CALCIUM-INDEPENDENT PHOSPHOLIPASE A2-GAMMA"/>
    <property type="match status" value="1"/>
</dbReference>
<dbReference type="SUPFAM" id="SSF52151">
    <property type="entry name" value="FabD/lysophospholipase-like"/>
    <property type="match status" value="1"/>
</dbReference>
<comment type="caution">
    <text evidence="4">Lacks conserved residue(s) required for the propagation of feature annotation.</text>
</comment>
<reference evidence="7 8" key="1">
    <citation type="submission" date="2019-12" db="EMBL/GenBank/DDBJ databases">
        <title>Draft genome sequence of the ascomycete Xylaria multiplex DSM 110363.</title>
        <authorList>
            <person name="Buettner E."/>
            <person name="Kellner H."/>
        </authorList>
    </citation>
    <scope>NUCLEOTIDE SEQUENCE [LARGE SCALE GENOMIC DNA]</scope>
    <source>
        <strain evidence="7 8">DSM 110363</strain>
    </source>
</reference>
<dbReference type="InParanoid" id="A0A7C8IVI6"/>
<name>A0A7C8IVI6_9PEZI</name>
<dbReference type="Pfam" id="PF01734">
    <property type="entry name" value="Patatin"/>
    <property type="match status" value="1"/>
</dbReference>
<dbReference type="GO" id="GO:0016020">
    <property type="term" value="C:membrane"/>
    <property type="evidence" value="ECO:0007669"/>
    <property type="project" value="TreeGrafter"/>
</dbReference>
<proteinExistence type="predicted"/>
<dbReference type="GO" id="GO:0019369">
    <property type="term" value="P:arachidonate metabolic process"/>
    <property type="evidence" value="ECO:0007669"/>
    <property type="project" value="TreeGrafter"/>
</dbReference>
<dbReference type="AlphaFoldDB" id="A0A7C8IVI6"/>
<evidence type="ECO:0000313" key="8">
    <source>
        <dbReference type="Proteomes" id="UP000481858"/>
    </source>
</evidence>
<dbReference type="Proteomes" id="UP000481858">
    <property type="component" value="Unassembled WGS sequence"/>
</dbReference>
<evidence type="ECO:0000259" key="6">
    <source>
        <dbReference type="PROSITE" id="PS51635"/>
    </source>
</evidence>
<dbReference type="OrthoDB" id="626167at2759"/>
<evidence type="ECO:0000313" key="7">
    <source>
        <dbReference type="EMBL" id="KAF2973369.1"/>
    </source>
</evidence>
<keyword evidence="8" id="KW-1185">Reference proteome</keyword>
<keyword evidence="1 4" id="KW-0378">Hydrolase</keyword>
<dbReference type="EMBL" id="WUBL01000001">
    <property type="protein sequence ID" value="KAF2973369.1"/>
    <property type="molecule type" value="Genomic_DNA"/>
</dbReference>
<dbReference type="GO" id="GO:0047499">
    <property type="term" value="F:calcium-independent phospholipase A2 activity"/>
    <property type="evidence" value="ECO:0007669"/>
    <property type="project" value="TreeGrafter"/>
</dbReference>
<accession>A0A7C8IVI6</accession>
<dbReference type="Gene3D" id="3.40.1090.10">
    <property type="entry name" value="Cytosolic phospholipase A2 catalytic domain"/>
    <property type="match status" value="1"/>
</dbReference>
<feature type="compositionally biased region" description="Polar residues" evidence="5">
    <location>
        <begin position="286"/>
        <end position="299"/>
    </location>
</feature>
<sequence length="527" mass="60372">MAGPSTTTPDPPDPHLAEACDRVAGTAPGPWFQKVALSFDGGGVRGYWSLLVLQHLMLVIKEFETAEDGTIRSSFHPCEKPDNVSQLSNLNNAAAYTPFLPCHYFDYIGGTSTGALIAILLSRFRMTVEDCLKEYETMAGTVFGHPRIIHQMNVLARWTKYPTKYLEKAIREVIDRRVQVTIGDDIEPLFQTEIDTCRGIVLATRLLDGKTVNKRFLFRSYTPFSEKKRQNSRSNDKLRQNNPHDGIRISLLKVARAGTAAPFYFGHYHTLLSTAQEQANGPIPTRNGTSFSRAGTNQGRKGKSHVPEGKSRFEFQDAGFSTANNPCNELYREIQSHHGDNVPILVSIGTARPKEDFVGEGPKTNIKRAIERLGNPEEVHEQLEDDKDEGKYVYFRLNDEEGIKIEMDEWKPKKGGRDTTTKMEREFRNWLQKDGVEEKFRECARRLVDSRRARMATSRWERFALGQYFVCEVQNCPKDRDNQWLDRVDFENHLAREHRKEDYKDGLEKTLDTCRRIFKYRARPESP</sequence>
<evidence type="ECO:0000256" key="4">
    <source>
        <dbReference type="PROSITE-ProRule" id="PRU01161"/>
    </source>
</evidence>
<gene>
    <name evidence="7" type="ORF">GQX73_g231</name>
</gene>
<dbReference type="GO" id="GO:0016042">
    <property type="term" value="P:lipid catabolic process"/>
    <property type="evidence" value="ECO:0007669"/>
    <property type="project" value="UniProtKB-UniRule"/>
</dbReference>
<dbReference type="GO" id="GO:0046486">
    <property type="term" value="P:glycerolipid metabolic process"/>
    <property type="evidence" value="ECO:0007669"/>
    <property type="project" value="UniProtKB-ARBA"/>
</dbReference>
<organism evidence="7 8">
    <name type="scientific">Xylaria multiplex</name>
    <dbReference type="NCBI Taxonomy" id="323545"/>
    <lineage>
        <taxon>Eukaryota</taxon>
        <taxon>Fungi</taxon>
        <taxon>Dikarya</taxon>
        <taxon>Ascomycota</taxon>
        <taxon>Pezizomycotina</taxon>
        <taxon>Sordariomycetes</taxon>
        <taxon>Xylariomycetidae</taxon>
        <taxon>Xylariales</taxon>
        <taxon>Xylariaceae</taxon>
        <taxon>Xylaria</taxon>
    </lineage>
</organism>
<evidence type="ECO:0000256" key="2">
    <source>
        <dbReference type="ARBA" id="ARBA00022963"/>
    </source>
</evidence>
<dbReference type="PANTHER" id="PTHR24185">
    <property type="entry name" value="CALCIUM-INDEPENDENT PHOSPHOLIPASE A2-GAMMA"/>
    <property type="match status" value="1"/>
</dbReference>
<feature type="region of interest" description="Disordered" evidence="5">
    <location>
        <begin position="280"/>
        <end position="310"/>
    </location>
</feature>
<feature type="active site" description="Nucleophile" evidence="4">
    <location>
        <position position="112"/>
    </location>
</feature>
<evidence type="ECO:0000256" key="3">
    <source>
        <dbReference type="ARBA" id="ARBA00023098"/>
    </source>
</evidence>
<feature type="domain" description="PNPLA" evidence="6">
    <location>
        <begin position="37"/>
        <end position="331"/>
    </location>
</feature>
<dbReference type="InterPro" id="IPR002641">
    <property type="entry name" value="PNPLA_dom"/>
</dbReference>
<feature type="short sequence motif" description="GXSXG" evidence="4">
    <location>
        <begin position="110"/>
        <end position="114"/>
    </location>
</feature>